<dbReference type="InterPro" id="IPR037175">
    <property type="entry name" value="KFase_sf"/>
</dbReference>
<dbReference type="EMBL" id="FMWL01000004">
    <property type="protein sequence ID" value="SCZ78304.1"/>
    <property type="molecule type" value="Genomic_DNA"/>
</dbReference>
<keyword evidence="2" id="KW-1185">Reference proteome</keyword>
<dbReference type="Gene3D" id="3.50.30.50">
    <property type="entry name" value="Putative cyclase"/>
    <property type="match status" value="1"/>
</dbReference>
<sequence length="205" mass="22584">MKYYDISMRIHAHMAVPEEDLQLCPKLSHQTAPDDHALPRSRLDIDLRTGTHLIAPILARPDGDSVDLMSPTCVLTTCRLVDLSTAGEEITETDLALFGIQTGEFILIKTRNSLEENHSKDVQLTRDAAKYLARIGVKGVGIDAIALEKESEREIIELLFERGCALLIGLRLKAVSYGSYRLVALPLRIEGAEASPVRALLLEGV</sequence>
<dbReference type="RefSeq" id="WP_092589988.1">
    <property type="nucleotide sequence ID" value="NZ_FMWL01000004.1"/>
</dbReference>
<gene>
    <name evidence="1" type="ORF">SAMN03080599_01200</name>
</gene>
<dbReference type="OrthoDB" id="9796085at2"/>
<dbReference type="PANTHER" id="PTHR31118">
    <property type="entry name" value="CYCLASE-LIKE PROTEIN 2"/>
    <property type="match status" value="1"/>
</dbReference>
<evidence type="ECO:0000313" key="2">
    <source>
        <dbReference type="Proteomes" id="UP000199208"/>
    </source>
</evidence>
<dbReference type="InterPro" id="IPR007325">
    <property type="entry name" value="KFase/CYL"/>
</dbReference>
<dbReference type="SUPFAM" id="SSF102198">
    <property type="entry name" value="Putative cyclase"/>
    <property type="match status" value="1"/>
</dbReference>
<reference evidence="1 2" key="1">
    <citation type="submission" date="2016-10" db="EMBL/GenBank/DDBJ databases">
        <authorList>
            <person name="de Groot N.N."/>
        </authorList>
    </citation>
    <scope>NUCLEOTIDE SEQUENCE [LARGE SCALE GENOMIC DNA]</scope>
    <source>
        <strain evidence="1 2">DSM 2784</strain>
    </source>
</reference>
<dbReference type="AlphaFoldDB" id="A0A1G5RW13"/>
<dbReference type="GO" id="GO:0004061">
    <property type="term" value="F:arylformamidase activity"/>
    <property type="evidence" value="ECO:0007669"/>
    <property type="project" value="InterPro"/>
</dbReference>
<dbReference type="PANTHER" id="PTHR31118:SF12">
    <property type="entry name" value="CYCLASE-LIKE PROTEIN 2"/>
    <property type="match status" value="1"/>
</dbReference>
<organism evidence="1 2">
    <name type="scientific">Acidaminobacter hydrogenoformans DSM 2784</name>
    <dbReference type="NCBI Taxonomy" id="1120920"/>
    <lineage>
        <taxon>Bacteria</taxon>
        <taxon>Bacillati</taxon>
        <taxon>Bacillota</taxon>
        <taxon>Clostridia</taxon>
        <taxon>Peptostreptococcales</taxon>
        <taxon>Acidaminobacteraceae</taxon>
        <taxon>Acidaminobacter</taxon>
    </lineage>
</organism>
<proteinExistence type="predicted"/>
<name>A0A1G5RW13_9FIRM</name>
<accession>A0A1G5RW13</accession>
<evidence type="ECO:0000313" key="1">
    <source>
        <dbReference type="EMBL" id="SCZ78304.1"/>
    </source>
</evidence>
<protein>
    <submittedName>
        <fullName evidence="1">Arylformamidase</fullName>
    </submittedName>
</protein>
<dbReference type="Proteomes" id="UP000199208">
    <property type="component" value="Unassembled WGS sequence"/>
</dbReference>
<dbReference type="Pfam" id="PF04199">
    <property type="entry name" value="Cyclase"/>
    <property type="match status" value="1"/>
</dbReference>
<dbReference type="GO" id="GO:0019441">
    <property type="term" value="P:L-tryptophan catabolic process to kynurenine"/>
    <property type="evidence" value="ECO:0007669"/>
    <property type="project" value="InterPro"/>
</dbReference>
<dbReference type="STRING" id="1120920.SAMN03080599_01200"/>